<protein>
    <submittedName>
        <fullName evidence="5">Unannotated protein</fullName>
    </submittedName>
</protein>
<organism evidence="5">
    <name type="scientific">freshwater metagenome</name>
    <dbReference type="NCBI Taxonomy" id="449393"/>
    <lineage>
        <taxon>unclassified sequences</taxon>
        <taxon>metagenomes</taxon>
        <taxon>ecological metagenomes</taxon>
    </lineage>
</organism>
<evidence type="ECO:0000313" key="3">
    <source>
        <dbReference type="EMBL" id="CAB4363210.1"/>
    </source>
</evidence>
<sequence>MKLKIIAGLVASLAALSIAAPASAVPSTVPTQCNVPTPLLTGPSRAAHSPQPATVSTPPLCIDVTGICVTVRYPAGPSRAAHGPREAHRVAGQPCVPLAPECAFTVDVAPYIPPTTTTTTTIPPTSSTVKGPARAAHRPMAIPYSTVDIPLACQQAITASLGLPPTGGTTTPTALIATLCVLAGGALIVGTRRLALR</sequence>
<reference evidence="5" key="1">
    <citation type="submission" date="2020-05" db="EMBL/GenBank/DDBJ databases">
        <authorList>
            <person name="Chiriac C."/>
            <person name="Salcher M."/>
            <person name="Ghai R."/>
            <person name="Kavagutti S V."/>
        </authorList>
    </citation>
    <scope>NUCLEOTIDE SEQUENCE</scope>
</reference>
<evidence type="ECO:0000313" key="6">
    <source>
        <dbReference type="EMBL" id="CAB4920718.1"/>
    </source>
</evidence>
<evidence type="ECO:0000256" key="1">
    <source>
        <dbReference type="SAM" id="MobiDB-lite"/>
    </source>
</evidence>
<dbReference type="EMBL" id="CAFBMT010000004">
    <property type="protein sequence ID" value="CAB4920718.1"/>
    <property type="molecule type" value="Genomic_DNA"/>
</dbReference>
<dbReference type="EMBL" id="CAFAAV010000025">
    <property type="protein sequence ID" value="CAB4807560.1"/>
    <property type="molecule type" value="Genomic_DNA"/>
</dbReference>
<gene>
    <name evidence="4" type="ORF">UFOPK2656_01966</name>
    <name evidence="5" type="ORF">UFOPK3099_00514</name>
    <name evidence="6" type="ORF">UFOPK3651_00834</name>
    <name evidence="3" type="ORF">UFOPK4189_00991</name>
</gene>
<feature type="compositionally biased region" description="Low complexity" evidence="1">
    <location>
        <begin position="115"/>
        <end position="128"/>
    </location>
</feature>
<keyword evidence="2" id="KW-1133">Transmembrane helix</keyword>
<keyword evidence="2" id="KW-0812">Transmembrane</keyword>
<feature type="region of interest" description="Disordered" evidence="1">
    <location>
        <begin position="115"/>
        <end position="134"/>
    </location>
</feature>
<evidence type="ECO:0000256" key="2">
    <source>
        <dbReference type="SAM" id="Phobius"/>
    </source>
</evidence>
<name>A0A6J6YDR0_9ZZZZ</name>
<evidence type="ECO:0000313" key="4">
    <source>
        <dbReference type="EMBL" id="CAB4728941.1"/>
    </source>
</evidence>
<evidence type="ECO:0000313" key="5">
    <source>
        <dbReference type="EMBL" id="CAB4807560.1"/>
    </source>
</evidence>
<dbReference type="EMBL" id="CAESGF010000004">
    <property type="protein sequence ID" value="CAB4363210.1"/>
    <property type="molecule type" value="Genomic_DNA"/>
</dbReference>
<proteinExistence type="predicted"/>
<dbReference type="AlphaFoldDB" id="A0A6J6YDR0"/>
<accession>A0A6J6YDR0</accession>
<dbReference type="EMBL" id="CAEZYF010000012">
    <property type="protein sequence ID" value="CAB4728941.1"/>
    <property type="molecule type" value="Genomic_DNA"/>
</dbReference>
<keyword evidence="2" id="KW-0472">Membrane</keyword>
<feature type="transmembrane region" description="Helical" evidence="2">
    <location>
        <begin position="174"/>
        <end position="195"/>
    </location>
</feature>